<dbReference type="EMBL" id="NRDI02000002">
    <property type="protein sequence ID" value="KAI1518423.1"/>
    <property type="molecule type" value="Genomic_DNA"/>
</dbReference>
<keyword evidence="3" id="KW-0812">Transmembrane</keyword>
<feature type="region of interest" description="Disordered" evidence="2">
    <location>
        <begin position="14"/>
        <end position="44"/>
    </location>
</feature>
<dbReference type="AlphaFoldDB" id="A0A922NMC2"/>
<accession>A0A922NMC2</accession>
<evidence type="ECO:0000256" key="3">
    <source>
        <dbReference type="SAM" id="Phobius"/>
    </source>
</evidence>
<comment type="caution">
    <text evidence="4">The sequence shown here is derived from an EMBL/GenBank/DDBJ whole genome shotgun (WGS) entry which is preliminary data.</text>
</comment>
<protein>
    <submittedName>
        <fullName evidence="4">Uncharacterized protein</fullName>
    </submittedName>
</protein>
<keyword evidence="3" id="KW-0472">Membrane</keyword>
<name>A0A922NMC2_9PLEO</name>
<feature type="coiled-coil region" evidence="1">
    <location>
        <begin position="99"/>
        <end position="129"/>
    </location>
</feature>
<keyword evidence="5" id="KW-1185">Reference proteome</keyword>
<feature type="transmembrane region" description="Helical" evidence="3">
    <location>
        <begin position="74"/>
        <end position="91"/>
    </location>
</feature>
<organism evidence="4 5">
    <name type="scientific">Pyrenophora tritici-repentis</name>
    <dbReference type="NCBI Taxonomy" id="45151"/>
    <lineage>
        <taxon>Eukaryota</taxon>
        <taxon>Fungi</taxon>
        <taxon>Dikarya</taxon>
        <taxon>Ascomycota</taxon>
        <taxon>Pezizomycotina</taxon>
        <taxon>Dothideomycetes</taxon>
        <taxon>Pleosporomycetidae</taxon>
        <taxon>Pleosporales</taxon>
        <taxon>Pleosporineae</taxon>
        <taxon>Pleosporaceae</taxon>
        <taxon>Pyrenophora</taxon>
    </lineage>
</organism>
<keyword evidence="3" id="KW-1133">Transmembrane helix</keyword>
<gene>
    <name evidence="4" type="ORF">Ptr86124_001551</name>
</gene>
<evidence type="ECO:0000313" key="5">
    <source>
        <dbReference type="Proteomes" id="UP000249757"/>
    </source>
</evidence>
<evidence type="ECO:0000313" key="4">
    <source>
        <dbReference type="EMBL" id="KAI1518423.1"/>
    </source>
</evidence>
<dbReference type="Proteomes" id="UP000249757">
    <property type="component" value="Unassembled WGS sequence"/>
</dbReference>
<sequence>MTHLYDPVRWIKSDPMPRMGSQHLYSSSSSSSSSPPSPPPTAFIEPFQHTMWRRAIPPIKLLGPHESSFREPDIFLVVTATLFAEVLWVWMEKRWVEREKNNQKKIAAFKAKLKEVEEAKAKKEKEKEQK</sequence>
<proteinExistence type="predicted"/>
<evidence type="ECO:0000256" key="1">
    <source>
        <dbReference type="SAM" id="Coils"/>
    </source>
</evidence>
<reference evidence="5" key="1">
    <citation type="journal article" date="2022" name="Microb. Genom.">
        <title>A global pangenome for the wheat fungal pathogen Pyrenophora tritici-repentis and prediction of effector protein structural homology.</title>
        <authorList>
            <person name="Moolhuijzen P.M."/>
            <person name="See P.T."/>
            <person name="Shi G."/>
            <person name="Powell H.R."/>
            <person name="Cockram J."/>
            <person name="Jorgensen L.N."/>
            <person name="Benslimane H."/>
            <person name="Strelkov S.E."/>
            <person name="Turner J."/>
            <person name="Liu Z."/>
            <person name="Moffat C.S."/>
        </authorList>
    </citation>
    <scope>NUCLEOTIDE SEQUENCE [LARGE SCALE GENOMIC DNA]</scope>
</reference>
<evidence type="ECO:0000256" key="2">
    <source>
        <dbReference type="SAM" id="MobiDB-lite"/>
    </source>
</evidence>
<keyword evidence="1" id="KW-0175">Coiled coil</keyword>